<keyword evidence="3" id="KW-1185">Reference proteome</keyword>
<reference evidence="2 3" key="1">
    <citation type="submission" date="2018-06" db="EMBL/GenBank/DDBJ databases">
        <authorList>
            <consortium name="Pathogen Informatics"/>
            <person name="Doyle S."/>
        </authorList>
    </citation>
    <scope>NUCLEOTIDE SEQUENCE [LARGE SCALE GENOMIC DNA]</scope>
    <source>
        <strain evidence="2 3">NCTC11862</strain>
    </source>
</reference>
<evidence type="ECO:0000259" key="1">
    <source>
        <dbReference type="Pfam" id="PF00089"/>
    </source>
</evidence>
<name>A0A376CQE7_9CORY</name>
<gene>
    <name evidence="2" type="ORF">NCTC11862_02255</name>
</gene>
<evidence type="ECO:0000313" key="3">
    <source>
        <dbReference type="Proteomes" id="UP000254467"/>
    </source>
</evidence>
<dbReference type="Proteomes" id="UP000254467">
    <property type="component" value="Unassembled WGS sequence"/>
</dbReference>
<dbReference type="InterPro" id="IPR009003">
    <property type="entry name" value="Peptidase_S1_PA"/>
</dbReference>
<dbReference type="SUPFAM" id="SSF50494">
    <property type="entry name" value="Trypsin-like serine proteases"/>
    <property type="match status" value="1"/>
</dbReference>
<dbReference type="InterPro" id="IPR001254">
    <property type="entry name" value="Trypsin_dom"/>
</dbReference>
<dbReference type="GO" id="GO:0004252">
    <property type="term" value="F:serine-type endopeptidase activity"/>
    <property type="evidence" value="ECO:0007669"/>
    <property type="project" value="InterPro"/>
</dbReference>
<dbReference type="EMBL" id="UFXQ01000001">
    <property type="protein sequence ID" value="STC70437.1"/>
    <property type="molecule type" value="Genomic_DNA"/>
</dbReference>
<protein>
    <submittedName>
        <fullName evidence="2">Trypsin-like serine protease</fullName>
    </submittedName>
</protein>
<feature type="domain" description="Peptidase S1" evidence="1">
    <location>
        <begin position="17"/>
        <end position="178"/>
    </location>
</feature>
<sequence>MLDPLPWPSVLPSTLVRITNGRKYCSGVLITPTEVLTCAHFFRDLRYHTYLWVAGVRRVPREIETIPGTDLAIVHVPTITHVAPEDMPQIGPTPAPLTQTVTVGFGGTVRGRGSFRMRRGRFLLRSPIAVSRGMATVVRPAGFIFNYNPAIKGDSGGPVFADGRVIGVQSLIVDPAGINLHVAATALLEPLAGRWHTPQD</sequence>
<evidence type="ECO:0000313" key="2">
    <source>
        <dbReference type="EMBL" id="STC70437.1"/>
    </source>
</evidence>
<organism evidence="2 3">
    <name type="scientific">Corynebacterium pilosum</name>
    <dbReference type="NCBI Taxonomy" id="35756"/>
    <lineage>
        <taxon>Bacteria</taxon>
        <taxon>Bacillati</taxon>
        <taxon>Actinomycetota</taxon>
        <taxon>Actinomycetes</taxon>
        <taxon>Mycobacteriales</taxon>
        <taxon>Corynebacteriaceae</taxon>
        <taxon>Corynebacterium</taxon>
    </lineage>
</organism>
<dbReference type="Pfam" id="PF00089">
    <property type="entry name" value="Trypsin"/>
    <property type="match status" value="1"/>
</dbReference>
<keyword evidence="2" id="KW-0645">Protease</keyword>
<keyword evidence="2" id="KW-0378">Hydrolase</keyword>
<dbReference type="AlphaFoldDB" id="A0A376CQE7"/>
<accession>A0A376CQE7</accession>
<dbReference type="InterPro" id="IPR043504">
    <property type="entry name" value="Peptidase_S1_PA_chymotrypsin"/>
</dbReference>
<proteinExistence type="predicted"/>
<dbReference type="STRING" id="35756.GCA_001044155_02597"/>
<dbReference type="Gene3D" id="2.40.10.10">
    <property type="entry name" value="Trypsin-like serine proteases"/>
    <property type="match status" value="1"/>
</dbReference>
<dbReference type="OrthoDB" id="4423927at2"/>
<dbReference type="GO" id="GO:0006508">
    <property type="term" value="P:proteolysis"/>
    <property type="evidence" value="ECO:0007669"/>
    <property type="project" value="UniProtKB-KW"/>
</dbReference>